<dbReference type="AlphaFoldDB" id="A0AAW5KR79"/>
<protein>
    <submittedName>
        <fullName evidence="1">Uncharacterized protein</fullName>
    </submittedName>
</protein>
<reference evidence="1" key="1">
    <citation type="submission" date="2022-06" db="EMBL/GenBank/DDBJ databases">
        <title>Isolation of gut microbiota from human fecal samples.</title>
        <authorList>
            <person name="Pamer E.G."/>
            <person name="Barat B."/>
            <person name="Waligurski E."/>
            <person name="Medina S."/>
            <person name="Paddock L."/>
            <person name="Mostad J."/>
        </authorList>
    </citation>
    <scope>NUCLEOTIDE SEQUENCE</scope>
    <source>
        <strain evidence="1">DFI.5.57</strain>
    </source>
</reference>
<organism evidence="1 2">
    <name type="scientific">Ruminococcus bicirculans</name>
    <name type="common">ex Wegman et al. 2014</name>
    <dbReference type="NCBI Taxonomy" id="1160721"/>
    <lineage>
        <taxon>Bacteria</taxon>
        <taxon>Bacillati</taxon>
        <taxon>Bacillota</taxon>
        <taxon>Clostridia</taxon>
        <taxon>Eubacteriales</taxon>
        <taxon>Oscillospiraceae</taxon>
        <taxon>Ruminococcus</taxon>
    </lineage>
</organism>
<evidence type="ECO:0000313" key="1">
    <source>
        <dbReference type="EMBL" id="MCQ5154518.1"/>
    </source>
</evidence>
<name>A0AAW5KR79_9FIRM</name>
<proteinExistence type="predicted"/>
<comment type="caution">
    <text evidence="1">The sequence shown here is derived from an EMBL/GenBank/DDBJ whole genome shotgun (WGS) entry which is preliminary data.</text>
</comment>
<feature type="non-terminal residue" evidence="1">
    <location>
        <position position="1"/>
    </location>
</feature>
<dbReference type="Proteomes" id="UP001206236">
    <property type="component" value="Unassembled WGS sequence"/>
</dbReference>
<accession>A0AAW5KR79</accession>
<gene>
    <name evidence="1" type="ORF">NE632_14625</name>
</gene>
<dbReference type="EMBL" id="JANGCN010000103">
    <property type="protein sequence ID" value="MCQ5154518.1"/>
    <property type="molecule type" value="Genomic_DNA"/>
</dbReference>
<dbReference type="RefSeq" id="WP_256322729.1">
    <property type="nucleotide sequence ID" value="NZ_JANGCN010000103.1"/>
</dbReference>
<sequence length="66" mass="7077">GTNIEAPLDTIKQALFEALAVYGGAVGNQKISVTIPIEVKGRVLSQIVIDDINDFIKRNGKSPIKV</sequence>
<evidence type="ECO:0000313" key="2">
    <source>
        <dbReference type="Proteomes" id="UP001206236"/>
    </source>
</evidence>